<dbReference type="HOGENOM" id="CLU_340308_0_0_10"/>
<evidence type="ECO:0000313" key="2">
    <source>
        <dbReference type="EMBL" id="EHB91514.1"/>
    </source>
</evidence>
<evidence type="ECO:0000256" key="1">
    <source>
        <dbReference type="ARBA" id="ARBA00004196"/>
    </source>
</evidence>
<dbReference type="NCBIfam" id="TIGR02543">
    <property type="entry name" value="List_Bact_rpt"/>
    <property type="match status" value="1"/>
</dbReference>
<dbReference type="PATRIC" id="fig|742725.3.peg.1656"/>
<dbReference type="AlphaFoldDB" id="G5HA98"/>
<gene>
    <name evidence="2" type="ORF">HMPREF9450_01563</name>
</gene>
<dbReference type="RefSeq" id="WP_009134369.1">
    <property type="nucleotide sequence ID" value="NZ_CP102250.1"/>
</dbReference>
<dbReference type="PROSITE" id="PS51257">
    <property type="entry name" value="PROKAR_LIPOPROTEIN"/>
    <property type="match status" value="1"/>
</dbReference>
<evidence type="ECO:0000313" key="3">
    <source>
        <dbReference type="Proteomes" id="UP000006008"/>
    </source>
</evidence>
<protein>
    <recommendedName>
        <fullName evidence="4">Bacterial repeat domain-containing protein</fullName>
    </recommendedName>
</protein>
<dbReference type="Gene3D" id="2.60.40.2580">
    <property type="match status" value="1"/>
</dbReference>
<evidence type="ECO:0008006" key="4">
    <source>
        <dbReference type="Google" id="ProtNLM"/>
    </source>
</evidence>
<proteinExistence type="predicted"/>
<dbReference type="Proteomes" id="UP000006008">
    <property type="component" value="Unassembled WGS sequence"/>
</dbReference>
<keyword evidence="3" id="KW-1185">Reference proteome</keyword>
<dbReference type="GO" id="GO:0030313">
    <property type="term" value="C:cell envelope"/>
    <property type="evidence" value="ECO:0007669"/>
    <property type="project" value="UniProtKB-SubCell"/>
</dbReference>
<dbReference type="InterPro" id="IPR042229">
    <property type="entry name" value="Listeria/Bacterioides_rpt_sf"/>
</dbReference>
<dbReference type="EMBL" id="ADLD01000013">
    <property type="protein sequence ID" value="EHB91514.1"/>
    <property type="molecule type" value="Genomic_DNA"/>
</dbReference>
<name>G5HA98_9BACT</name>
<dbReference type="Pfam" id="PF09479">
    <property type="entry name" value="Flg_new"/>
    <property type="match status" value="1"/>
</dbReference>
<dbReference type="GeneID" id="92815404"/>
<comment type="caution">
    <text evidence="2">The sequence shown here is derived from an EMBL/GenBank/DDBJ whole genome shotgun (WGS) entry which is preliminary data.</text>
</comment>
<reference evidence="2 3" key="1">
    <citation type="submission" date="2011-08" db="EMBL/GenBank/DDBJ databases">
        <title>The Genome Sequence of Alistipes indistinctus YIT 12060.</title>
        <authorList>
            <consortium name="The Broad Institute Genome Sequencing Platform"/>
            <person name="Earl A."/>
            <person name="Ward D."/>
            <person name="Feldgarden M."/>
            <person name="Gevers D."/>
            <person name="Morotomi M."/>
            <person name="Young S.K."/>
            <person name="Zeng Q."/>
            <person name="Gargeya S."/>
            <person name="Fitzgerald M."/>
            <person name="Haas B."/>
            <person name="Abouelleil A."/>
            <person name="Alvarado L."/>
            <person name="Arachchi H.M."/>
            <person name="Berlin A."/>
            <person name="Brown A."/>
            <person name="Chapman S.B."/>
            <person name="Chen Z."/>
            <person name="Dunbar C."/>
            <person name="Freedman E."/>
            <person name="Gearin G."/>
            <person name="Gellesch M."/>
            <person name="Goldberg J."/>
            <person name="Griggs A."/>
            <person name="Gujja S."/>
            <person name="Heiman D."/>
            <person name="Howarth C."/>
            <person name="Larson L."/>
            <person name="Lui A."/>
            <person name="MacDonald P.J.P."/>
            <person name="Montmayeur A."/>
            <person name="Murphy C."/>
            <person name="Neiman D."/>
            <person name="Pearson M."/>
            <person name="Priest M."/>
            <person name="Roberts A."/>
            <person name="Saif S."/>
            <person name="Shea T."/>
            <person name="Shenoy N."/>
            <person name="Sisk P."/>
            <person name="Stolte C."/>
            <person name="Sykes S."/>
            <person name="Wortman J."/>
            <person name="Nusbaum C."/>
            <person name="Birren B."/>
        </authorList>
    </citation>
    <scope>NUCLEOTIDE SEQUENCE [LARGE SCALE GENOMIC DNA]</scope>
    <source>
        <strain evidence="2 3">YIT 12060</strain>
    </source>
</reference>
<sequence>MKKNLSRLVALGLVLVLGACVKDDPTGPGGPFRFRVSIQNPEVVETRSAASSGELTIDDAYVLEFNADGTYKGGDKVEQADILDNGTRSPSLLMKHGFTEGSRIVCLFNTGLGALPAGLQPGVTTTAELNTLFPATSWNINRPGADGNRGIPMSGEMNYSFGVACPVKRSVAKITVEFTGDAGGLDPEELSWGLYHVLRSDKGAVYVSDGETGIVTAPDIAAADFVNTAFTRKTLGSSATEGEKAYYLPEYTTATKAGVKPVGGSDFDTGRTCVVLYSPSRGYFRIDLRDSNRQYIDVRRNTRIRVNIKNIFGYGYLSAEESLLLPGSNIQFSIKIDGDEDVIINNGQYVLLLSHDRKVVPDAPGTYVVATGRYSPSPELPPTPPDGLTNTITLSDIKPANAAPKLTLETHSLSDVAQPIKITSTIPAKTAWSASVNVRVGSTVQTIYVGNRARLDFHLNYGDGTPPPPIIAESNAKIVIPEMPNTMYRTGRVFLCWNWNPAPNPESTNEDVAVLSTISMPEQGGILYARWGDEATAKFDTGSGGSAVPDQVKTAKEKWLKPSPDPTREGYIFDGWSDGTNGQKFGGAVTASTTFTAKWKELYKRITIQGTGDQAMLVLTDDPHDAGLYFKWGSVVGLYNAGGANSRLPGAVTDNFSLDDIAFNPTNSKYITITDWNSVPYSTGTALQHNYGTVTMDGLGDPCKLVGTTVYDIKYGSGSTVDNKKWRMPTQADNIAFLSTQCYWGTKDGVNGIYGSWANFTGYVSGSFMPSSGWRASEDGSRYYATQKPVYWSSTAGTNTNTGSAWEYTTTGPSINLKANYDRGYAFPIRCVRQ</sequence>
<accession>G5HA98</accession>
<dbReference type="Gene3D" id="2.60.40.4270">
    <property type="entry name" value="Listeria-Bacteroides repeat domain"/>
    <property type="match status" value="1"/>
</dbReference>
<comment type="subcellular location">
    <subcellularLocation>
        <location evidence="1">Cell envelope</location>
    </subcellularLocation>
</comment>
<dbReference type="InterPro" id="IPR013378">
    <property type="entry name" value="InlB-like_B-rpt"/>
</dbReference>
<organism evidence="2 3">
    <name type="scientific">Alistipes indistinctus YIT 12060</name>
    <dbReference type="NCBI Taxonomy" id="742725"/>
    <lineage>
        <taxon>Bacteria</taxon>
        <taxon>Pseudomonadati</taxon>
        <taxon>Bacteroidota</taxon>
        <taxon>Bacteroidia</taxon>
        <taxon>Bacteroidales</taxon>
        <taxon>Rikenellaceae</taxon>
        <taxon>Alistipes</taxon>
    </lineage>
</organism>